<dbReference type="Gene3D" id="1.50.10.20">
    <property type="match status" value="1"/>
</dbReference>
<dbReference type="AlphaFoldDB" id="A0A810QAR7"/>
<evidence type="ECO:0000313" key="4">
    <source>
        <dbReference type="Proteomes" id="UP000681035"/>
    </source>
</evidence>
<keyword evidence="4" id="KW-1185">Reference proteome</keyword>
<accession>A0A810QAR7</accession>
<evidence type="ECO:0000256" key="1">
    <source>
        <dbReference type="SAM" id="Phobius"/>
    </source>
</evidence>
<name>A0A810QAR7_9FIRM</name>
<keyword evidence="1" id="KW-0812">Transmembrane</keyword>
<keyword evidence="1" id="KW-0472">Membrane</keyword>
<dbReference type="KEGG" id="vcop:MM50RIKEN_14160"/>
<gene>
    <name evidence="3" type="ORF">MM50RIKEN_14160</name>
</gene>
<evidence type="ECO:0000313" key="3">
    <source>
        <dbReference type="EMBL" id="BCK81653.1"/>
    </source>
</evidence>
<evidence type="ECO:0008006" key="5">
    <source>
        <dbReference type="Google" id="ProtNLM"/>
    </source>
</evidence>
<reference evidence="3" key="1">
    <citation type="submission" date="2020-09" db="EMBL/GenBank/DDBJ databases">
        <title>New species isolated from human feces.</title>
        <authorList>
            <person name="Kitahara M."/>
            <person name="Shigeno Y."/>
            <person name="Shime M."/>
            <person name="Matsumoto Y."/>
            <person name="Nakamura S."/>
            <person name="Motooka D."/>
            <person name="Fukuoka S."/>
            <person name="Nishikawa H."/>
            <person name="Benno Y."/>
        </authorList>
    </citation>
    <scope>NUCLEOTIDE SEQUENCE</scope>
    <source>
        <strain evidence="3">MM50</strain>
    </source>
</reference>
<dbReference type="Proteomes" id="UP000681035">
    <property type="component" value="Chromosome"/>
</dbReference>
<keyword evidence="1" id="KW-1133">Transmembrane helix</keyword>
<evidence type="ECO:0000256" key="2">
    <source>
        <dbReference type="SAM" id="SignalP"/>
    </source>
</evidence>
<organism evidence="3 4">
    <name type="scientific">Vescimonas coprocola</name>
    <dbReference type="NCBI Taxonomy" id="2714355"/>
    <lineage>
        <taxon>Bacteria</taxon>
        <taxon>Bacillati</taxon>
        <taxon>Bacillota</taxon>
        <taxon>Clostridia</taxon>
        <taxon>Eubacteriales</taxon>
        <taxon>Oscillospiraceae</taxon>
        <taxon>Vescimonas</taxon>
    </lineage>
</organism>
<feature type="signal peptide" evidence="2">
    <location>
        <begin position="1"/>
        <end position="27"/>
    </location>
</feature>
<sequence length="458" mass="49158">MNDRMRKGCCRLLALLLTLVLVIPAYGQETLDALAAAQGCTAETLLQSDKLTAGDSVSDWVAIAVSRAGTEGDTSAYRKALERYVTRMYREQGGLDRLRATEWQRTALTALALGADPTAFGRDKNGRSVNLLADGVYQFTAAKSLGTQGLNGWIFGLIALDSARFAVPEDAVYTRATILQALVAAQEPEGGFGLTVGNSDVDLTAMTLQALAPYQNSTVTYTGAAGESVTIREVVRRALAWLSDQQTAEGDFISWDAANLESTAQVIIALCSLGVDPATDARFVKNGISAVDGLMRYRLDDGTFRHILTDGSDVMATEQALLAQEAMERLSAARRSLYDFREEMPEDVKTQVTALNEALTDVAVATPEEVQALYTRYLAIPAAERSYAFAAGALLDRMQELSLEITPEDPAQAYELRVAAEVTTSGSGAVVWIAAGAAVVVVAAGMVIWSKRRKICTK</sequence>
<dbReference type="CDD" id="cd00688">
    <property type="entry name" value="ISOPREN_C2_like"/>
    <property type="match status" value="1"/>
</dbReference>
<dbReference type="EMBL" id="AP023418">
    <property type="protein sequence ID" value="BCK81653.1"/>
    <property type="molecule type" value="Genomic_DNA"/>
</dbReference>
<protein>
    <recommendedName>
        <fullName evidence="5">Squalene cyclase C-terminal domain-containing protein</fullName>
    </recommendedName>
</protein>
<dbReference type="RefSeq" id="WP_213540409.1">
    <property type="nucleotide sequence ID" value="NZ_AP023418.1"/>
</dbReference>
<dbReference type="SUPFAM" id="SSF48239">
    <property type="entry name" value="Terpenoid cyclases/Protein prenyltransferases"/>
    <property type="match status" value="1"/>
</dbReference>
<feature type="transmembrane region" description="Helical" evidence="1">
    <location>
        <begin position="429"/>
        <end position="449"/>
    </location>
</feature>
<proteinExistence type="predicted"/>
<dbReference type="InterPro" id="IPR008930">
    <property type="entry name" value="Terpenoid_cyclase/PrenylTrfase"/>
</dbReference>
<keyword evidence="2" id="KW-0732">Signal</keyword>
<feature type="chain" id="PRO_5032827403" description="Squalene cyclase C-terminal domain-containing protein" evidence="2">
    <location>
        <begin position="28"/>
        <end position="458"/>
    </location>
</feature>